<dbReference type="InterPro" id="IPR001524">
    <property type="entry name" value="Glyco_hydro_6_CS"/>
</dbReference>
<dbReference type="Pfam" id="PF01341">
    <property type="entry name" value="Glyco_hydro_6"/>
    <property type="match status" value="1"/>
</dbReference>
<dbReference type="PROSITE" id="PS00655">
    <property type="entry name" value="GLYCOSYL_HYDROL_F6_1"/>
    <property type="match status" value="1"/>
</dbReference>
<protein>
    <recommendedName>
        <fullName evidence="10">Glucanase</fullName>
        <ecNumber evidence="10">3.2.1.-</ecNumber>
    </recommendedName>
</protein>
<sequence length="671" mass="67922">MSRPAAVPVPPVRRGLRSASRVTARLAALVVTVVTSALVVGVVAPSSPADAATTDVRTATSTQLYGTGPYLSPTSEAAKNATALRTSDPAGSRAAATIARHPVATWLGEWATGSLLTKTIDSATAGAAASGTTAVFVVYAIPDRDCGGYSAGGFDERTYDSWIDQVVARVAGKRAAAVVEPDSLAMLSNAACTASLDEQRYRILSRTVAAFTAAGVPAYLDGGNSNWVPPATMAARLQRAGVQQARGFSTNVANYYPVAQEQAYAQEVSALTGGAHYVIDTSRNGQGWRGTWCNAPGAGLGATPRVVDDGTAADALLWVKTPGASDGTCNGGPAAGKWYSAAAQSLVAKAALALPVDTGVVGTVDTVVGGLAGVRVTGWTADAAAPTTSLPVQVWVDGSPAGTGTADRPRQDIADAYGTGADHGYDLAVAAPAGRHEVCVGTISVAGATSRLGCETTDVAGHDPVVVLDGAAVSVGGIRVRGRAADADDPTATLSTTLLVDGAVVRTTAAGRSPRDVDALPGFGAAHGFAAVVPAGAGTHTVCARAVSVGPGVDTTGTCRRVSVPASAPRARLEQVASASHRRVTVRGWAFDRERTDRATTVVVRVAGRPAVRIVADDVRDDVDRSYGVGVDHGFSAVVPAVSGQRSVCVSVRGIGAGGDRSLGCRTVRVR</sequence>
<dbReference type="Gene3D" id="3.20.20.40">
    <property type="entry name" value="1, 4-beta cellobiohydrolase"/>
    <property type="match status" value="1"/>
</dbReference>
<dbReference type="PANTHER" id="PTHR34876:SF4">
    <property type="entry name" value="1,4-BETA-D-GLUCAN CELLOBIOHYDROLASE C-RELATED"/>
    <property type="match status" value="1"/>
</dbReference>
<comment type="similarity">
    <text evidence="10">Belongs to the glycosyl hydrolase family 6.</text>
</comment>
<keyword evidence="5 10" id="KW-0119">Carbohydrate metabolism</keyword>
<dbReference type="RefSeq" id="WP_166781186.1">
    <property type="nucleotide sequence ID" value="NZ_JAAOYO010000004.1"/>
</dbReference>
<evidence type="ECO:0000256" key="5">
    <source>
        <dbReference type="ARBA" id="ARBA00023277"/>
    </source>
</evidence>
<feature type="active site" description="Proton donor" evidence="9">
    <location>
        <position position="182"/>
    </location>
</feature>
<evidence type="ECO:0000256" key="4">
    <source>
        <dbReference type="ARBA" id="ARBA00023157"/>
    </source>
</evidence>
<comment type="caution">
    <text evidence="11">The sequence shown here is derived from an EMBL/GenBank/DDBJ whole genome shotgun (WGS) entry which is preliminary data.</text>
</comment>
<feature type="active site" evidence="8">
    <location>
        <position position="145"/>
    </location>
</feature>
<organism evidence="11 12">
    <name type="scientific">Curtobacterium salicis</name>
    <dbReference type="NCBI Taxonomy" id="1779862"/>
    <lineage>
        <taxon>Bacteria</taxon>
        <taxon>Bacillati</taxon>
        <taxon>Actinomycetota</taxon>
        <taxon>Actinomycetes</taxon>
        <taxon>Micrococcales</taxon>
        <taxon>Microbacteriaceae</taxon>
        <taxon>Curtobacterium</taxon>
    </lineage>
</organism>
<evidence type="ECO:0000256" key="2">
    <source>
        <dbReference type="ARBA" id="ARBA00022801"/>
    </source>
</evidence>
<gene>
    <name evidence="11" type="ORF">E9228_002860</name>
</gene>
<dbReference type="Proteomes" id="UP001318300">
    <property type="component" value="Unassembled WGS sequence"/>
</dbReference>
<evidence type="ECO:0000313" key="11">
    <source>
        <dbReference type="EMBL" id="NII42202.1"/>
    </source>
</evidence>
<dbReference type="EMBL" id="JAAOYO010000004">
    <property type="protein sequence ID" value="NII42202.1"/>
    <property type="molecule type" value="Genomic_DNA"/>
</dbReference>
<evidence type="ECO:0000256" key="6">
    <source>
        <dbReference type="ARBA" id="ARBA00023295"/>
    </source>
</evidence>
<keyword evidence="12" id="KW-1185">Reference proteome</keyword>
<keyword evidence="7 10" id="KW-0624">Polysaccharide degradation</keyword>
<accession>A0ABX0T9N7</accession>
<name>A0ABX0T9N7_9MICO</name>
<keyword evidence="2 10" id="KW-0378">Hydrolase</keyword>
<evidence type="ECO:0000256" key="10">
    <source>
        <dbReference type="RuleBase" id="RU361186"/>
    </source>
</evidence>
<reference evidence="11 12" key="1">
    <citation type="submission" date="2020-03" db="EMBL/GenBank/DDBJ databases">
        <title>Above-ground endophytic microbial communities from plants in different locations in the United States.</title>
        <authorList>
            <person name="Frank C."/>
        </authorList>
    </citation>
    <scope>NUCLEOTIDE SEQUENCE [LARGE SCALE GENOMIC DNA]</scope>
    <source>
        <strain evidence="11 12">WW7</strain>
    </source>
</reference>
<dbReference type="PANTHER" id="PTHR34876">
    <property type="match status" value="1"/>
</dbReference>
<dbReference type="InterPro" id="IPR016288">
    <property type="entry name" value="Beta_cellobiohydrolase"/>
</dbReference>
<evidence type="ECO:0000313" key="12">
    <source>
        <dbReference type="Proteomes" id="UP001318300"/>
    </source>
</evidence>
<evidence type="ECO:0000256" key="3">
    <source>
        <dbReference type="ARBA" id="ARBA00023001"/>
    </source>
</evidence>
<evidence type="ECO:0000256" key="7">
    <source>
        <dbReference type="ARBA" id="ARBA00023326"/>
    </source>
</evidence>
<dbReference type="PRINTS" id="PR00733">
    <property type="entry name" value="GLHYDRLASE6"/>
</dbReference>
<dbReference type="PROSITE" id="PS00656">
    <property type="entry name" value="GLYCOSYL_HYDROL_F6_2"/>
    <property type="match status" value="1"/>
</dbReference>
<keyword evidence="1" id="KW-0732">Signal</keyword>
<evidence type="ECO:0000256" key="1">
    <source>
        <dbReference type="ARBA" id="ARBA00022729"/>
    </source>
</evidence>
<dbReference type="EC" id="3.2.1.-" evidence="10"/>
<evidence type="ECO:0000256" key="8">
    <source>
        <dbReference type="PROSITE-ProRule" id="PRU10056"/>
    </source>
</evidence>
<dbReference type="SUPFAM" id="SSF51989">
    <property type="entry name" value="Glycosyl hydrolases family 6, cellulases"/>
    <property type="match status" value="1"/>
</dbReference>
<proteinExistence type="inferred from homology"/>
<keyword evidence="4" id="KW-1015">Disulfide bond</keyword>
<evidence type="ECO:0000256" key="9">
    <source>
        <dbReference type="PROSITE-ProRule" id="PRU10057"/>
    </source>
</evidence>
<dbReference type="InterPro" id="IPR036434">
    <property type="entry name" value="Beta_cellobiohydrolase_sf"/>
</dbReference>
<keyword evidence="6 10" id="KW-0326">Glycosidase</keyword>
<keyword evidence="3 10" id="KW-0136">Cellulose degradation</keyword>